<sequence length="449" mass="48400">MRTLLTVISALLCTTPLAAQEMKAPPLPTPQNSKGSGKDLQVEYLAQQYGISAAEAAERVDVLRDVQQIVDVAVASDPDGFAGLWVEHTPTFKIIVAFTGQDERKAFLDQIPAKLRRYVQLRNATKSLAAAQQDLDAILKAITAAKLPFETYFEPRSQNYVVTVKDQAAAQTARGLIPPTLRSAVKVEVGPILQTFQTNVRPGDAVYGGWELVDSTGRATCSYGFAGRDSNGRDSILTAAHCRTNPPYVVGSDGSHLVQLPAATETRYGDLYDFRYHPVVGLSTGYWVYFQNSKAVTDYPSYVNTVPGFYGDGYFTTRGTLKQSSYNSNHYIGMPVCKSGMTTGFTCGTVQSSSVSGTDDRGVSYSSFVKVSGSSQQVIAFGGDSGAPVFSYPNGSYEIVAYGILKGGSTDAYGRPCTGSACSFSYMPIDRVNDRVPFLIHTTQGLLVP</sequence>
<evidence type="ECO:0000256" key="1">
    <source>
        <dbReference type="SAM" id="SignalP"/>
    </source>
</evidence>
<reference evidence="2 3" key="1">
    <citation type="submission" date="2014-02" db="EMBL/GenBank/DDBJ databases">
        <title>Whole genome sequence of Sphingobium chlorophenolicum NBRC 16172.</title>
        <authorList>
            <person name="Gan H.M."/>
            <person name="Gan H.Y."/>
            <person name="Chew T.H."/>
            <person name="Savka M.A."/>
        </authorList>
    </citation>
    <scope>NUCLEOTIDE SEQUENCE [LARGE SCALE GENOMIC DNA]</scope>
    <source>
        <strain evidence="2 3">NBRC 16172</strain>
    </source>
</reference>
<organism evidence="2 3">
    <name type="scientific">Sphingobium chlorophenolicum</name>
    <dbReference type="NCBI Taxonomy" id="46429"/>
    <lineage>
        <taxon>Bacteria</taxon>
        <taxon>Pseudomonadati</taxon>
        <taxon>Pseudomonadota</taxon>
        <taxon>Alphaproteobacteria</taxon>
        <taxon>Sphingomonadales</taxon>
        <taxon>Sphingomonadaceae</taxon>
        <taxon>Sphingobium</taxon>
    </lineage>
</organism>
<dbReference type="InterPro" id="IPR009003">
    <property type="entry name" value="Peptidase_S1_PA"/>
</dbReference>
<dbReference type="InterPro" id="IPR043504">
    <property type="entry name" value="Peptidase_S1_PA_chymotrypsin"/>
</dbReference>
<comment type="caution">
    <text evidence="2">The sequence shown here is derived from an EMBL/GenBank/DDBJ whole genome shotgun (WGS) entry which is preliminary data.</text>
</comment>
<dbReference type="Gene3D" id="2.40.10.10">
    <property type="entry name" value="Trypsin-like serine proteases"/>
    <property type="match status" value="2"/>
</dbReference>
<keyword evidence="1" id="KW-0732">Signal</keyword>
<accession>A0A081RIE8</accession>
<dbReference type="OrthoDB" id="8781117at2"/>
<dbReference type="RefSeq" id="WP_037447533.1">
    <property type="nucleotide sequence ID" value="NZ_JFHR01000005.1"/>
</dbReference>
<dbReference type="SUPFAM" id="SSF50494">
    <property type="entry name" value="Trypsin-like serine proteases"/>
    <property type="match status" value="1"/>
</dbReference>
<evidence type="ECO:0000313" key="3">
    <source>
        <dbReference type="Proteomes" id="UP000028411"/>
    </source>
</evidence>
<gene>
    <name evidence="2" type="ORF">BV95_00716</name>
</gene>
<dbReference type="PATRIC" id="fig|46429.4.peg.692"/>
<dbReference type="eggNOG" id="COG3064">
    <property type="taxonomic scope" value="Bacteria"/>
</dbReference>
<evidence type="ECO:0000313" key="2">
    <source>
        <dbReference type="EMBL" id="KEQ54971.1"/>
    </source>
</evidence>
<dbReference type="EMBL" id="JFHR01000005">
    <property type="protein sequence ID" value="KEQ54971.1"/>
    <property type="molecule type" value="Genomic_DNA"/>
</dbReference>
<name>A0A081RIE8_SPHCR</name>
<feature type="chain" id="PRO_5001763408" evidence="1">
    <location>
        <begin position="20"/>
        <end position="449"/>
    </location>
</feature>
<protein>
    <submittedName>
        <fullName evidence="2">Uncharacterized protein</fullName>
    </submittedName>
</protein>
<dbReference type="CDD" id="cd21112">
    <property type="entry name" value="alphaLP-like"/>
    <property type="match status" value="1"/>
</dbReference>
<dbReference type="AlphaFoldDB" id="A0A081RIE8"/>
<proteinExistence type="predicted"/>
<dbReference type="Proteomes" id="UP000028411">
    <property type="component" value="Unassembled WGS sequence"/>
</dbReference>
<feature type="signal peptide" evidence="1">
    <location>
        <begin position="1"/>
        <end position="19"/>
    </location>
</feature>